<keyword evidence="7" id="KW-0653">Protein transport</keyword>
<dbReference type="GO" id="GO:0022857">
    <property type="term" value="F:transmembrane transporter activity"/>
    <property type="evidence" value="ECO:0007669"/>
    <property type="project" value="InterPro"/>
</dbReference>
<name>A0A1H7HSY3_9RHOB</name>
<keyword evidence="3" id="KW-1003">Cell membrane</keyword>
<evidence type="ECO:0000256" key="5">
    <source>
        <dbReference type="ARBA" id="ARBA00022989"/>
    </source>
</evidence>
<evidence type="ECO:0000313" key="8">
    <source>
        <dbReference type="EMBL" id="SEK52757.1"/>
    </source>
</evidence>
<comment type="subcellular location">
    <subcellularLocation>
        <location evidence="1">Cell membrane</location>
        <topology evidence="1">Single-pass membrane protein</topology>
    </subcellularLocation>
    <subcellularLocation>
        <location evidence="7">Cell membrane</location>
        <topology evidence="7">Single-pass type II membrane protein</topology>
    </subcellularLocation>
</comment>
<dbReference type="RefSeq" id="WP_093031685.1">
    <property type="nucleotide sequence ID" value="NZ_FOAG01000001.1"/>
</dbReference>
<organism evidence="8 9">
    <name type="scientific">Roseovarius azorensis</name>
    <dbReference type="NCBI Taxonomy" id="1287727"/>
    <lineage>
        <taxon>Bacteria</taxon>
        <taxon>Pseudomonadati</taxon>
        <taxon>Pseudomonadota</taxon>
        <taxon>Alphaproteobacteria</taxon>
        <taxon>Rhodobacterales</taxon>
        <taxon>Roseobacteraceae</taxon>
        <taxon>Roseovarius</taxon>
    </lineage>
</organism>
<comment type="similarity">
    <text evidence="2 7">Belongs to the ExbD/TolR family.</text>
</comment>
<evidence type="ECO:0000256" key="6">
    <source>
        <dbReference type="ARBA" id="ARBA00023136"/>
    </source>
</evidence>
<dbReference type="Proteomes" id="UP000199582">
    <property type="component" value="Unassembled WGS sequence"/>
</dbReference>
<dbReference type="STRING" id="1287727.SAMN05443999_101598"/>
<evidence type="ECO:0000313" key="9">
    <source>
        <dbReference type="Proteomes" id="UP000199582"/>
    </source>
</evidence>
<dbReference type="GO" id="GO:0005886">
    <property type="term" value="C:plasma membrane"/>
    <property type="evidence" value="ECO:0007669"/>
    <property type="project" value="UniProtKB-SubCell"/>
</dbReference>
<evidence type="ECO:0000256" key="4">
    <source>
        <dbReference type="ARBA" id="ARBA00022692"/>
    </source>
</evidence>
<proteinExistence type="inferred from homology"/>
<protein>
    <submittedName>
        <fullName evidence="8">Biopolymer transport protein ExbD</fullName>
    </submittedName>
</protein>
<keyword evidence="5" id="KW-1133">Transmembrane helix</keyword>
<keyword evidence="6" id="KW-0472">Membrane</keyword>
<accession>A0A1H7HSY3</accession>
<dbReference type="InterPro" id="IPR003400">
    <property type="entry name" value="ExbD"/>
</dbReference>
<evidence type="ECO:0000256" key="2">
    <source>
        <dbReference type="ARBA" id="ARBA00005811"/>
    </source>
</evidence>
<dbReference type="AlphaFoldDB" id="A0A1H7HSY3"/>
<dbReference type="EMBL" id="FOAG01000001">
    <property type="protein sequence ID" value="SEK52757.1"/>
    <property type="molecule type" value="Genomic_DNA"/>
</dbReference>
<evidence type="ECO:0000256" key="3">
    <source>
        <dbReference type="ARBA" id="ARBA00022475"/>
    </source>
</evidence>
<dbReference type="GO" id="GO:0015031">
    <property type="term" value="P:protein transport"/>
    <property type="evidence" value="ECO:0007669"/>
    <property type="project" value="UniProtKB-KW"/>
</dbReference>
<evidence type="ECO:0000256" key="7">
    <source>
        <dbReference type="RuleBase" id="RU003879"/>
    </source>
</evidence>
<reference evidence="8 9" key="1">
    <citation type="submission" date="2016-10" db="EMBL/GenBank/DDBJ databases">
        <authorList>
            <person name="de Groot N.N."/>
        </authorList>
    </citation>
    <scope>NUCLEOTIDE SEQUENCE [LARGE SCALE GENOMIC DNA]</scope>
    <source>
        <strain evidence="8 9">DSM 100674</strain>
    </source>
</reference>
<sequence length="125" mass="13294">MFAFGPARGHRRPSLTPMIDVVFLLLVFFMLAARFGQDMTLPLVTGGAGAEWSGPPRLIEIAPDTLRLNGAPVGLAGLPVALDPLMTRPDEAVVLRPLPGASLQRLMDVTVALRAAGLTRLVVVE</sequence>
<dbReference type="Pfam" id="PF02472">
    <property type="entry name" value="ExbD"/>
    <property type="match status" value="1"/>
</dbReference>
<keyword evidence="9" id="KW-1185">Reference proteome</keyword>
<dbReference type="PANTHER" id="PTHR30558:SF3">
    <property type="entry name" value="BIOPOLYMER TRANSPORT PROTEIN EXBD-RELATED"/>
    <property type="match status" value="1"/>
</dbReference>
<evidence type="ECO:0000256" key="1">
    <source>
        <dbReference type="ARBA" id="ARBA00004162"/>
    </source>
</evidence>
<dbReference type="PANTHER" id="PTHR30558">
    <property type="entry name" value="EXBD MEMBRANE COMPONENT OF PMF-DRIVEN MACROMOLECULE IMPORT SYSTEM"/>
    <property type="match status" value="1"/>
</dbReference>
<dbReference type="OrthoDB" id="5456447at2"/>
<keyword evidence="4 7" id="KW-0812">Transmembrane</keyword>
<keyword evidence="7" id="KW-0813">Transport</keyword>
<gene>
    <name evidence="8" type="ORF">SAMN05443999_101598</name>
</gene>